<keyword evidence="4" id="KW-0653">Protein transport</keyword>
<feature type="chain" id="PRO_5028012083" evidence="8">
    <location>
        <begin position="28"/>
        <end position="272"/>
    </location>
</feature>
<keyword evidence="5 7" id="KW-1133">Transmembrane helix</keyword>
<dbReference type="Pfam" id="PF09451">
    <property type="entry name" value="ATG27"/>
    <property type="match status" value="1"/>
</dbReference>
<name>A0A6P8IVC1_ACTTE</name>
<dbReference type="PANTHER" id="PTHR15071:SF0">
    <property type="entry name" value="MANNOSE 6-PHOSPHATE RECEPTOR-LIKE PROTEIN 1"/>
    <property type="match status" value="1"/>
</dbReference>
<feature type="transmembrane region" description="Helical" evidence="7">
    <location>
        <begin position="193"/>
        <end position="215"/>
    </location>
</feature>
<evidence type="ECO:0000313" key="9">
    <source>
        <dbReference type="Proteomes" id="UP000515163"/>
    </source>
</evidence>
<evidence type="ECO:0000256" key="8">
    <source>
        <dbReference type="SAM" id="SignalP"/>
    </source>
</evidence>
<dbReference type="SUPFAM" id="SSF50911">
    <property type="entry name" value="Mannose 6-phosphate receptor domain"/>
    <property type="match status" value="1"/>
</dbReference>
<comment type="subcellular location">
    <subcellularLocation>
        <location evidence="1">Preautophagosomal structure membrane</location>
        <topology evidence="1">Single-pass type I membrane protein</topology>
    </subcellularLocation>
</comment>
<organism evidence="9 10">
    <name type="scientific">Actinia tenebrosa</name>
    <name type="common">Australian red waratah sea anemone</name>
    <dbReference type="NCBI Taxonomy" id="6105"/>
    <lineage>
        <taxon>Eukaryota</taxon>
        <taxon>Metazoa</taxon>
        <taxon>Cnidaria</taxon>
        <taxon>Anthozoa</taxon>
        <taxon>Hexacorallia</taxon>
        <taxon>Actiniaria</taxon>
        <taxon>Actiniidae</taxon>
        <taxon>Actinia</taxon>
    </lineage>
</organism>
<dbReference type="Gene3D" id="2.70.130.10">
    <property type="entry name" value="Mannose-6-phosphate receptor binding domain"/>
    <property type="match status" value="1"/>
</dbReference>
<dbReference type="KEGG" id="aten:116305203"/>
<evidence type="ECO:0000256" key="4">
    <source>
        <dbReference type="ARBA" id="ARBA00022927"/>
    </source>
</evidence>
<dbReference type="InParanoid" id="A0A6P8IVC1"/>
<dbReference type="GO" id="GO:0015031">
    <property type="term" value="P:protein transport"/>
    <property type="evidence" value="ECO:0007669"/>
    <property type="project" value="UniProtKB-KW"/>
</dbReference>
<evidence type="ECO:0000256" key="3">
    <source>
        <dbReference type="ARBA" id="ARBA00022729"/>
    </source>
</evidence>
<evidence type="ECO:0000256" key="1">
    <source>
        <dbReference type="ARBA" id="ARBA00004472"/>
    </source>
</evidence>
<dbReference type="AlphaFoldDB" id="A0A6P8IVC1"/>
<evidence type="ECO:0000256" key="5">
    <source>
        <dbReference type="ARBA" id="ARBA00022989"/>
    </source>
</evidence>
<dbReference type="GeneID" id="116305203"/>
<keyword evidence="3 8" id="KW-0732">Signal</keyword>
<keyword evidence="2 7" id="KW-0812">Transmembrane</keyword>
<gene>
    <name evidence="10" type="primary">LOC116305203</name>
</gene>
<dbReference type="InterPro" id="IPR018939">
    <property type="entry name" value="Autophagy-rel_prot_27"/>
</dbReference>
<evidence type="ECO:0000256" key="7">
    <source>
        <dbReference type="SAM" id="Phobius"/>
    </source>
</evidence>
<dbReference type="RefSeq" id="XP_031570917.1">
    <property type="nucleotide sequence ID" value="XM_031715057.1"/>
</dbReference>
<dbReference type="GO" id="GO:0000139">
    <property type="term" value="C:Golgi membrane"/>
    <property type="evidence" value="ECO:0007669"/>
    <property type="project" value="UniProtKB-SubCell"/>
</dbReference>
<dbReference type="Proteomes" id="UP000515163">
    <property type="component" value="Unplaced"/>
</dbReference>
<dbReference type="InterPro" id="IPR009011">
    <property type="entry name" value="Man6P_isomerase_rcpt-bd_dom_sf"/>
</dbReference>
<accession>A0A6P8IVC1</accession>
<feature type="signal peptide" evidence="8">
    <location>
        <begin position="1"/>
        <end position="27"/>
    </location>
</feature>
<keyword evidence="4" id="KW-0813">Transport</keyword>
<dbReference type="OrthoDB" id="5954050at2759"/>
<evidence type="ECO:0000256" key="6">
    <source>
        <dbReference type="ARBA" id="ARBA00023136"/>
    </source>
</evidence>
<dbReference type="GO" id="GO:0034045">
    <property type="term" value="C:phagophore assembly site membrane"/>
    <property type="evidence" value="ECO:0007669"/>
    <property type="project" value="UniProtKB-SubCell"/>
</dbReference>
<reference evidence="10" key="1">
    <citation type="submission" date="2025-08" db="UniProtKB">
        <authorList>
            <consortium name="RefSeq"/>
        </authorList>
    </citation>
    <scope>IDENTIFICATION</scope>
</reference>
<protein>
    <submittedName>
        <fullName evidence="10">Uncharacterized protein LOC116305203 isoform X1</fullName>
    </submittedName>
</protein>
<evidence type="ECO:0000256" key="2">
    <source>
        <dbReference type="ARBA" id="ARBA00022692"/>
    </source>
</evidence>
<sequence>MAALPSLPSLCRLTFLLSFSCLSLTSAAKTCKKLDTCSCKMDDGSGIISLQDLDHKDGTPSFTGIKDTVNKDYKFDWNPCTPLKAAGPCKGSNACQRTPDLFPVGKPDTTFSVNPDGTVLMTYEKVTYEDHGRKLQVTLKCDATEKGSFGDGISESGVGEESKYTGTFTSKCSCAGKCSYSSSYFSSGHGPSVGSILLIIFFSLLVMYFVLGIVVNKYAIHKEGSDVIPNRSFWSDLPFLIKDGCVFFGGKVKGCCSSLCSKVKGDESYTEI</sequence>
<keyword evidence="6 7" id="KW-0472">Membrane</keyword>
<proteinExistence type="predicted"/>
<keyword evidence="9" id="KW-1185">Reference proteome</keyword>
<evidence type="ECO:0000313" key="10">
    <source>
        <dbReference type="RefSeq" id="XP_031570917.1"/>
    </source>
</evidence>
<dbReference type="PANTHER" id="PTHR15071">
    <property type="entry name" value="MANNOSE-6-PHOSPHATE RECEPTOR FAMILY MEMBER"/>
    <property type="match status" value="1"/>
</dbReference>
<dbReference type="GO" id="GO:0005802">
    <property type="term" value="C:trans-Golgi network"/>
    <property type="evidence" value="ECO:0007669"/>
    <property type="project" value="TreeGrafter"/>
</dbReference>